<dbReference type="AlphaFoldDB" id="A0A815S0F7"/>
<reference evidence="1" key="1">
    <citation type="submission" date="2021-02" db="EMBL/GenBank/DDBJ databases">
        <authorList>
            <person name="Nowell W R."/>
        </authorList>
    </citation>
    <scope>NUCLEOTIDE SEQUENCE</scope>
</reference>
<sequence length="73" mass="8517">MYSFILPSKTLKHIILHPSTILPITSKNSNLFDNTSKETKPFRYFSTFVSMKAANTSMQQPKSDQFNRYQKLK</sequence>
<proteinExistence type="predicted"/>
<organism evidence="1 2">
    <name type="scientific">Adineta ricciae</name>
    <name type="common">Rotifer</name>
    <dbReference type="NCBI Taxonomy" id="249248"/>
    <lineage>
        <taxon>Eukaryota</taxon>
        <taxon>Metazoa</taxon>
        <taxon>Spiralia</taxon>
        <taxon>Gnathifera</taxon>
        <taxon>Rotifera</taxon>
        <taxon>Eurotatoria</taxon>
        <taxon>Bdelloidea</taxon>
        <taxon>Adinetida</taxon>
        <taxon>Adinetidae</taxon>
        <taxon>Adineta</taxon>
    </lineage>
</organism>
<accession>A0A815S0F7</accession>
<protein>
    <submittedName>
        <fullName evidence="1">Uncharacterized protein</fullName>
    </submittedName>
</protein>
<name>A0A815S0F7_ADIRI</name>
<evidence type="ECO:0000313" key="1">
    <source>
        <dbReference type="EMBL" id="CAF1485584.1"/>
    </source>
</evidence>
<dbReference type="Proteomes" id="UP000663828">
    <property type="component" value="Unassembled WGS sequence"/>
</dbReference>
<comment type="caution">
    <text evidence="1">The sequence shown here is derived from an EMBL/GenBank/DDBJ whole genome shotgun (WGS) entry which is preliminary data.</text>
</comment>
<gene>
    <name evidence="1" type="ORF">XAT740_LOCUS38785</name>
</gene>
<keyword evidence="2" id="KW-1185">Reference proteome</keyword>
<evidence type="ECO:0000313" key="2">
    <source>
        <dbReference type="Proteomes" id="UP000663828"/>
    </source>
</evidence>
<feature type="non-terminal residue" evidence="1">
    <location>
        <position position="1"/>
    </location>
</feature>
<dbReference type="EMBL" id="CAJNOR010004226">
    <property type="protein sequence ID" value="CAF1485584.1"/>
    <property type="molecule type" value="Genomic_DNA"/>
</dbReference>